<gene>
    <name evidence="2" type="ORF">TAV2_LOCUS7894</name>
</gene>
<dbReference type="PANTHER" id="PTHR47370">
    <property type="entry name" value="ACYL-COA N-ACYLTRANSFERASES (NAT) SUPERFAMILY PROTEIN"/>
    <property type="match status" value="1"/>
</dbReference>
<feature type="domain" description="N-acetyltransferase" evidence="1">
    <location>
        <begin position="8"/>
        <end position="183"/>
    </location>
</feature>
<dbReference type="CDD" id="cd04301">
    <property type="entry name" value="NAT_SF"/>
    <property type="match status" value="1"/>
</dbReference>
<dbReference type="Pfam" id="PF00583">
    <property type="entry name" value="Acetyltransf_1"/>
    <property type="match status" value="1"/>
</dbReference>
<dbReference type="InterPro" id="IPR052810">
    <property type="entry name" value="Plant_NAT"/>
</dbReference>
<proteinExistence type="predicted"/>
<evidence type="ECO:0000259" key="1">
    <source>
        <dbReference type="PROSITE" id="PS51186"/>
    </source>
</evidence>
<evidence type="ECO:0000313" key="3">
    <source>
        <dbReference type="Proteomes" id="UP000836841"/>
    </source>
</evidence>
<dbReference type="InterPro" id="IPR016181">
    <property type="entry name" value="Acyl_CoA_acyltransferase"/>
</dbReference>
<protein>
    <recommendedName>
        <fullName evidence="1">N-acetyltransferase domain-containing protein</fullName>
    </recommendedName>
</protein>
<reference evidence="2 3" key="1">
    <citation type="submission" date="2022-03" db="EMBL/GenBank/DDBJ databases">
        <authorList>
            <person name="Nunn A."/>
            <person name="Chopra R."/>
            <person name="Nunn A."/>
            <person name="Contreras Garrido A."/>
        </authorList>
    </citation>
    <scope>NUCLEOTIDE SEQUENCE [LARGE SCALE GENOMIC DNA]</scope>
</reference>
<dbReference type="AlphaFoldDB" id="A0AAU9RLP5"/>
<dbReference type="SUPFAM" id="SSF55729">
    <property type="entry name" value="Acyl-CoA N-acyltransferases (Nat)"/>
    <property type="match status" value="1"/>
</dbReference>
<dbReference type="PANTHER" id="PTHR47370:SF3">
    <property type="entry name" value="ACYL-COA N-ACYLTRANSFERASES (NAT) SUPERFAMILY PROTEIN"/>
    <property type="match status" value="1"/>
</dbReference>
<name>A0AAU9RLP5_THLAR</name>
<keyword evidence="3" id="KW-1185">Reference proteome</keyword>
<organism evidence="2 3">
    <name type="scientific">Thlaspi arvense</name>
    <name type="common">Field penny-cress</name>
    <dbReference type="NCBI Taxonomy" id="13288"/>
    <lineage>
        <taxon>Eukaryota</taxon>
        <taxon>Viridiplantae</taxon>
        <taxon>Streptophyta</taxon>
        <taxon>Embryophyta</taxon>
        <taxon>Tracheophyta</taxon>
        <taxon>Spermatophyta</taxon>
        <taxon>Magnoliopsida</taxon>
        <taxon>eudicotyledons</taxon>
        <taxon>Gunneridae</taxon>
        <taxon>Pentapetalae</taxon>
        <taxon>rosids</taxon>
        <taxon>malvids</taxon>
        <taxon>Brassicales</taxon>
        <taxon>Brassicaceae</taxon>
        <taxon>Thlaspideae</taxon>
        <taxon>Thlaspi</taxon>
    </lineage>
</organism>
<dbReference type="Proteomes" id="UP000836841">
    <property type="component" value="Chromosome 2"/>
</dbReference>
<dbReference type="PROSITE" id="PS51186">
    <property type="entry name" value="GNAT"/>
    <property type="match status" value="1"/>
</dbReference>
<dbReference type="EMBL" id="OU466858">
    <property type="protein sequence ID" value="CAH2043236.1"/>
    <property type="molecule type" value="Genomic_DNA"/>
</dbReference>
<accession>A0AAU9RLP5</accession>
<evidence type="ECO:0000313" key="2">
    <source>
        <dbReference type="EMBL" id="CAH2043236.1"/>
    </source>
</evidence>
<dbReference type="Gene3D" id="3.40.630.30">
    <property type="match status" value="1"/>
</dbReference>
<sequence length="389" mass="43615">MAKGFHVVVVRDYDPNRDLTRVEELEKSCEVGSLLVDLMGDPLARIRQSPSFHMLVAEIGNEIVGMIRGTIKMVTRAGNALLDQRCKDAGVLPEVSTTKLAFVSGLRVSPFYRRMGIGLKLVQRLEEWFRLNDAVYAYVQTESDNAASVKLFTEKSGYSKYRTPTFLVNPVFNHRVTVSRRVKIIKLDSSDAESLYRNRFSSTEFFPSDINSILTNKLSLGTFLALPRGSDYVSGSLPDPTKSWAVISIWNSKDVYRLQVQGTSRLKRTLAKTTRVFDSAFPFLKIPSFPNLFKPFAMHFLYGIGGEGPRAAEMVEALCSHAHNIARKSGCTVVAAEVASCEPLRIGIPHWKVLSPEDLWCLKRLQDDDNVDWTKSTPGLSVFVDPREI</sequence>
<dbReference type="InterPro" id="IPR000182">
    <property type="entry name" value="GNAT_dom"/>
</dbReference>
<dbReference type="GO" id="GO:0016747">
    <property type="term" value="F:acyltransferase activity, transferring groups other than amino-acyl groups"/>
    <property type="evidence" value="ECO:0007669"/>
    <property type="project" value="InterPro"/>
</dbReference>